<gene>
    <name evidence="2" type="ORF">J4E00_03820</name>
</gene>
<accession>A0ABS3QA83</accession>
<name>A0ABS3QA83_9BACT</name>
<feature type="transmembrane region" description="Helical" evidence="1">
    <location>
        <begin position="147"/>
        <end position="166"/>
    </location>
</feature>
<feature type="transmembrane region" description="Helical" evidence="1">
    <location>
        <begin position="12"/>
        <end position="29"/>
    </location>
</feature>
<organism evidence="2 3">
    <name type="scientific">Hymenobacter negativus</name>
    <dbReference type="NCBI Taxonomy" id="2795026"/>
    <lineage>
        <taxon>Bacteria</taxon>
        <taxon>Pseudomonadati</taxon>
        <taxon>Bacteroidota</taxon>
        <taxon>Cytophagia</taxon>
        <taxon>Cytophagales</taxon>
        <taxon>Hymenobacteraceae</taxon>
        <taxon>Hymenobacter</taxon>
    </lineage>
</organism>
<dbReference type="EMBL" id="JAGETZ010000001">
    <property type="protein sequence ID" value="MBO2008164.1"/>
    <property type="molecule type" value="Genomic_DNA"/>
</dbReference>
<keyword evidence="1" id="KW-1133">Transmembrane helix</keyword>
<reference evidence="2 3" key="1">
    <citation type="submission" date="2021-03" db="EMBL/GenBank/DDBJ databases">
        <authorList>
            <person name="Kim M.K."/>
        </authorList>
    </citation>
    <scope>NUCLEOTIDE SEQUENCE [LARGE SCALE GENOMIC DNA]</scope>
    <source>
        <strain evidence="2 3">BT442</strain>
    </source>
</reference>
<dbReference type="Proteomes" id="UP000664369">
    <property type="component" value="Unassembled WGS sequence"/>
</dbReference>
<evidence type="ECO:0000313" key="2">
    <source>
        <dbReference type="EMBL" id="MBO2008164.1"/>
    </source>
</evidence>
<evidence type="ECO:0000313" key="3">
    <source>
        <dbReference type="Proteomes" id="UP000664369"/>
    </source>
</evidence>
<sequence>MSLLLTVSSVLLDGYILCVAMLLSGLMLLPRHRKSNRHLLAQANTLLLFGALLLILLMAWEIFQLVPFKNEWDWFAFANRITGPYWFLFWAIVVWKVLLPQLFWRKRLRHSIALTAVIVAGLAFTLYAPILPFLFRDYLPSSWGIEPSYLSLLAYAGGFLIILRAMRWFRKRQNLAANRG</sequence>
<dbReference type="RefSeq" id="WP_208173680.1">
    <property type="nucleotide sequence ID" value="NZ_JAGETZ010000001.1"/>
</dbReference>
<keyword evidence="1" id="KW-0472">Membrane</keyword>
<proteinExistence type="predicted"/>
<keyword evidence="3" id="KW-1185">Reference proteome</keyword>
<comment type="caution">
    <text evidence="2">The sequence shown here is derived from an EMBL/GenBank/DDBJ whole genome shotgun (WGS) entry which is preliminary data.</text>
</comment>
<evidence type="ECO:0000256" key="1">
    <source>
        <dbReference type="SAM" id="Phobius"/>
    </source>
</evidence>
<protein>
    <submittedName>
        <fullName evidence="2">Uncharacterized protein</fullName>
    </submittedName>
</protein>
<feature type="transmembrane region" description="Helical" evidence="1">
    <location>
        <begin position="83"/>
        <end position="99"/>
    </location>
</feature>
<feature type="transmembrane region" description="Helical" evidence="1">
    <location>
        <begin position="111"/>
        <end position="135"/>
    </location>
</feature>
<feature type="transmembrane region" description="Helical" evidence="1">
    <location>
        <begin position="41"/>
        <end position="63"/>
    </location>
</feature>
<keyword evidence="1" id="KW-0812">Transmembrane</keyword>